<dbReference type="Proteomes" id="UP000468388">
    <property type="component" value="Unassembled WGS sequence"/>
</dbReference>
<dbReference type="CDD" id="cd07814">
    <property type="entry name" value="SRPBCC_CalC_Aha1-like"/>
    <property type="match status" value="1"/>
</dbReference>
<protein>
    <submittedName>
        <fullName evidence="1">SRPBCC domain-containing protein</fullName>
    </submittedName>
</protein>
<dbReference type="Gene3D" id="3.30.530.20">
    <property type="match status" value="1"/>
</dbReference>
<dbReference type="SUPFAM" id="SSF55961">
    <property type="entry name" value="Bet v1-like"/>
    <property type="match status" value="1"/>
</dbReference>
<dbReference type="EMBL" id="WRXO01000003">
    <property type="protein sequence ID" value="MVT41644.1"/>
    <property type="molecule type" value="Genomic_DNA"/>
</dbReference>
<dbReference type="RefSeq" id="WP_157300278.1">
    <property type="nucleotide sequence ID" value="NZ_BAAAZB010000006.1"/>
</dbReference>
<keyword evidence="2" id="KW-1185">Reference proteome</keyword>
<comment type="caution">
    <text evidence="1">The sequence shown here is derived from an EMBL/GenBank/DDBJ whole genome shotgun (WGS) entry which is preliminary data.</text>
</comment>
<gene>
    <name evidence="1" type="ORF">GO495_13725</name>
</gene>
<evidence type="ECO:0000313" key="1">
    <source>
        <dbReference type="EMBL" id="MVT41644.1"/>
    </source>
</evidence>
<dbReference type="AlphaFoldDB" id="A0A6N8J9J1"/>
<proteinExistence type="predicted"/>
<dbReference type="OrthoDB" id="287565at2"/>
<evidence type="ECO:0000313" key="2">
    <source>
        <dbReference type="Proteomes" id="UP000468388"/>
    </source>
</evidence>
<dbReference type="InterPro" id="IPR023393">
    <property type="entry name" value="START-like_dom_sf"/>
</dbReference>
<reference evidence="1 2" key="1">
    <citation type="submission" date="2019-12" db="EMBL/GenBank/DDBJ databases">
        <title>The draft genomic sequence of strain Chitinophaga oryziterrae JCM 16595.</title>
        <authorList>
            <person name="Zhang X."/>
        </authorList>
    </citation>
    <scope>NUCLEOTIDE SEQUENCE [LARGE SCALE GENOMIC DNA]</scope>
    <source>
        <strain evidence="1 2">JCM 16595</strain>
    </source>
</reference>
<sequence>MTTLDFTTILLADQTPKQAFDAINNVRGWWSEEIEGSTNELNAVFKYHFEDVHRCQMKIVEFIPDKKVVWLVMDNYFKFTSDKSEWIGTRIIFEIAQNGKQTEIRFTHQGLVPQYECYEICRDAWTGYIQNSLRGLITTGIGKPNATGKPQTENEKNLSLTK</sequence>
<organism evidence="1 2">
    <name type="scientific">Chitinophaga oryziterrae</name>
    <dbReference type="NCBI Taxonomy" id="1031224"/>
    <lineage>
        <taxon>Bacteria</taxon>
        <taxon>Pseudomonadati</taxon>
        <taxon>Bacteroidota</taxon>
        <taxon>Chitinophagia</taxon>
        <taxon>Chitinophagales</taxon>
        <taxon>Chitinophagaceae</taxon>
        <taxon>Chitinophaga</taxon>
    </lineage>
</organism>
<name>A0A6N8J9J1_9BACT</name>
<accession>A0A6N8J9J1</accession>